<dbReference type="InterPro" id="IPR036034">
    <property type="entry name" value="PDZ_sf"/>
</dbReference>
<evidence type="ECO:0000259" key="1">
    <source>
        <dbReference type="Pfam" id="PF13180"/>
    </source>
</evidence>
<accession>A0ABZ3C2V2</accession>
<name>A0ABZ3C2V2_9ACTN</name>
<dbReference type="InterPro" id="IPR020568">
    <property type="entry name" value="Ribosomal_Su5_D2-typ_SF"/>
</dbReference>
<dbReference type="Pfam" id="PF13180">
    <property type="entry name" value="PDZ_2"/>
    <property type="match status" value="1"/>
</dbReference>
<reference evidence="2 3" key="1">
    <citation type="journal article" date="2023" name="Environ Microbiome">
        <title>A coral-associated actinobacterium mitigates coral bleaching under heat stress.</title>
        <authorList>
            <person name="Li J."/>
            <person name="Zou Y."/>
            <person name="Li Q."/>
            <person name="Zhang J."/>
            <person name="Bourne D.G."/>
            <person name="Lyu Y."/>
            <person name="Liu C."/>
            <person name="Zhang S."/>
        </authorList>
    </citation>
    <scope>NUCLEOTIDE SEQUENCE [LARGE SCALE GENOMIC DNA]</scope>
    <source>
        <strain evidence="2 3">SCSIO 13291</strain>
    </source>
</reference>
<proteinExistence type="predicted"/>
<dbReference type="SUPFAM" id="SSF54211">
    <property type="entry name" value="Ribosomal protein S5 domain 2-like"/>
    <property type="match status" value="1"/>
</dbReference>
<keyword evidence="3" id="KW-1185">Reference proteome</keyword>
<dbReference type="Proteomes" id="UP001434337">
    <property type="component" value="Chromosome"/>
</dbReference>
<evidence type="ECO:0000313" key="2">
    <source>
        <dbReference type="EMBL" id="WZW97208.1"/>
    </source>
</evidence>
<dbReference type="Gene3D" id="2.30.42.10">
    <property type="match status" value="1"/>
</dbReference>
<evidence type="ECO:0000313" key="3">
    <source>
        <dbReference type="Proteomes" id="UP001434337"/>
    </source>
</evidence>
<dbReference type="EMBL" id="CP115965">
    <property type="protein sequence ID" value="WZW97208.1"/>
    <property type="molecule type" value="Genomic_DNA"/>
</dbReference>
<dbReference type="InterPro" id="IPR001478">
    <property type="entry name" value="PDZ"/>
</dbReference>
<feature type="domain" description="PDZ" evidence="1">
    <location>
        <begin position="138"/>
        <end position="205"/>
    </location>
</feature>
<protein>
    <submittedName>
        <fullName evidence="2">PDZ domain-containing protein</fullName>
    </submittedName>
</protein>
<sequence length="349" mass="35859">MTQQTWTAAVSAVWFLVLAIAIALSPTPFVTYAPGTSHDLLGTAEGAPIVEVDGVPTYPATGKIMAATVSVTPLDGTVTLPEVLYAHWARDRDAVLREWHYPTRTTIAELRERDVQRLAAAQTNAAASALRAAGVEVRQIPMVQTVAQAGPAVNLLVPGDFVLAVDNVPRATDAEVRAAIENRPVGAPVTLTVLRGQENLSVTIDTTSSNTSPTVPVWGGTLTMGFSYTPEVIFHLDPTIGGGSGGLMLALATFDRVTDGGLVGDLSVSGTGVLDGAGNVSRSSGVVEKLAVAERDGASVFVLPAANCADIADTPTPLRLVSVANLDDAIAALDALAAGDDTGAVEGCA</sequence>
<organism evidence="2 3">
    <name type="scientific">Propioniciclava soli</name>
    <dbReference type="NCBI Taxonomy" id="2775081"/>
    <lineage>
        <taxon>Bacteria</taxon>
        <taxon>Bacillati</taxon>
        <taxon>Actinomycetota</taxon>
        <taxon>Actinomycetes</taxon>
        <taxon>Propionibacteriales</taxon>
        <taxon>Propionibacteriaceae</taxon>
        <taxon>Propioniciclava</taxon>
    </lineage>
</organism>
<dbReference type="RefSeq" id="WP_342371703.1">
    <property type="nucleotide sequence ID" value="NZ_CP115965.1"/>
</dbReference>
<dbReference type="SUPFAM" id="SSF50156">
    <property type="entry name" value="PDZ domain-like"/>
    <property type="match status" value="1"/>
</dbReference>
<gene>
    <name evidence="2" type="ORF">PCC79_09780</name>
</gene>
<dbReference type="InterPro" id="IPR014721">
    <property type="entry name" value="Ribsml_uS5_D2-typ_fold_subgr"/>
</dbReference>
<dbReference type="Gene3D" id="3.30.230.10">
    <property type="match status" value="1"/>
</dbReference>